<proteinExistence type="predicted"/>
<feature type="compositionally biased region" description="Basic residues" evidence="1">
    <location>
        <begin position="34"/>
        <end position="54"/>
    </location>
</feature>
<feature type="region of interest" description="Disordered" evidence="1">
    <location>
        <begin position="1"/>
        <end position="151"/>
    </location>
</feature>
<feature type="compositionally biased region" description="Low complexity" evidence="1">
    <location>
        <begin position="1"/>
        <end position="29"/>
    </location>
</feature>
<dbReference type="Gramene" id="OMERI12G10800.1">
    <property type="protein sequence ID" value="OMERI12G10800.1"/>
    <property type="gene ID" value="OMERI12G10800"/>
</dbReference>
<evidence type="ECO:0000313" key="2">
    <source>
        <dbReference type="EnsemblPlants" id="OMERI12G10800.1"/>
    </source>
</evidence>
<sequence length="601" mass="66865">MAPSAAAATSSSSSYTEASASSSDSPSSPESDRRRRRRRRLRLHHHHHHQRSHRKDSAASSSSSAAALKLRKDRRSRHKRRRSPSDDDSYRRASSSSSSSFETGSSDRKFRSSSSYYDDHEGKSRKHRKISTSMKSRERERSKDRQSKRGIDVQHLAIGALVSGAFVGSESHVKAPRHSNFLDVQRSGEESLQNSPPLKSRDGGKGKAKVVSSKKDAKKGKGKVGDSSRGGGRGNVISDPIVIERFPAPRDPTKVRPLHKHKAIVTDLDSGLGRKAIDYLHNMAKGREDSQKDVGNLMGFAYDWSEEVIGQFYATVFFAQDKHGEEEMRWMTDGKKYKVTISQFARSLGLDEEDLDRASIHAKPQRKSHEISFMYVSVAPEAQLGTTKGLLPFYEVLNKMFRVTINPKAGDASTIQGRALDLLARMSLDSPPFSIMRLVWNEIYQIAIEPRRGCAYAPYIMSMIEDVTNLEFVKEVQHKAFKPRVPKALPSTKEVKHKAPKSYPSTFKRRVPKAFPSTALGGSSSNQVPLKPDYIIKALKAIFKVSEDPFAEFEAARAAASDIGTSHVQEDDEETEVEDLGGAELGEDDDDNGDDDNEDTE</sequence>
<dbReference type="HOGENOM" id="CLU_454471_0_0_1"/>
<dbReference type="STRING" id="40149.A0A0E0FD12"/>
<feature type="compositionally biased region" description="Basic and acidic residues" evidence="1">
    <location>
        <begin position="135"/>
        <end position="151"/>
    </location>
</feature>
<reference evidence="2" key="1">
    <citation type="submission" date="2015-04" db="UniProtKB">
        <authorList>
            <consortium name="EnsemblPlants"/>
        </authorList>
    </citation>
    <scope>IDENTIFICATION</scope>
</reference>
<dbReference type="AlphaFoldDB" id="A0A0E0FD12"/>
<dbReference type="Proteomes" id="UP000008021">
    <property type="component" value="Chromosome 12"/>
</dbReference>
<feature type="compositionally biased region" description="Low complexity" evidence="1">
    <location>
        <begin position="92"/>
        <end position="104"/>
    </location>
</feature>
<accession>A0A0E0FD12</accession>
<name>A0A0E0FD12_9ORYZ</name>
<reference evidence="2" key="2">
    <citation type="submission" date="2018-05" db="EMBL/GenBank/DDBJ databases">
        <title>OmerRS3 (Oryza meridionalis Reference Sequence Version 3).</title>
        <authorList>
            <person name="Zhang J."/>
            <person name="Kudrna D."/>
            <person name="Lee S."/>
            <person name="Talag J."/>
            <person name="Welchert J."/>
            <person name="Wing R.A."/>
        </authorList>
    </citation>
    <scope>NUCLEOTIDE SEQUENCE [LARGE SCALE GENOMIC DNA]</scope>
    <source>
        <strain evidence="2">cv. OR44</strain>
    </source>
</reference>
<dbReference type="EnsemblPlants" id="OMERI12G10800.1">
    <property type="protein sequence ID" value="OMERI12G10800.1"/>
    <property type="gene ID" value="OMERI12G10800"/>
</dbReference>
<feature type="region of interest" description="Disordered" evidence="1">
    <location>
        <begin position="558"/>
        <end position="601"/>
    </location>
</feature>
<feature type="compositionally biased region" description="Low complexity" evidence="1">
    <location>
        <begin position="58"/>
        <end position="67"/>
    </location>
</feature>
<protein>
    <submittedName>
        <fullName evidence="2">Uncharacterized protein</fullName>
    </submittedName>
</protein>
<feature type="compositionally biased region" description="Acidic residues" evidence="1">
    <location>
        <begin position="570"/>
        <end position="601"/>
    </location>
</feature>
<evidence type="ECO:0000256" key="1">
    <source>
        <dbReference type="SAM" id="MobiDB-lite"/>
    </source>
</evidence>
<evidence type="ECO:0000313" key="3">
    <source>
        <dbReference type="Proteomes" id="UP000008021"/>
    </source>
</evidence>
<keyword evidence="3" id="KW-1185">Reference proteome</keyword>
<feature type="region of interest" description="Disordered" evidence="1">
    <location>
        <begin position="181"/>
        <end position="236"/>
    </location>
</feature>
<feature type="compositionally biased region" description="Basic residues" evidence="1">
    <location>
        <begin position="69"/>
        <end position="82"/>
    </location>
</feature>
<organism evidence="2">
    <name type="scientific">Oryza meridionalis</name>
    <dbReference type="NCBI Taxonomy" id="40149"/>
    <lineage>
        <taxon>Eukaryota</taxon>
        <taxon>Viridiplantae</taxon>
        <taxon>Streptophyta</taxon>
        <taxon>Embryophyta</taxon>
        <taxon>Tracheophyta</taxon>
        <taxon>Spermatophyta</taxon>
        <taxon>Magnoliopsida</taxon>
        <taxon>Liliopsida</taxon>
        <taxon>Poales</taxon>
        <taxon>Poaceae</taxon>
        <taxon>BOP clade</taxon>
        <taxon>Oryzoideae</taxon>
        <taxon>Oryzeae</taxon>
        <taxon>Oryzinae</taxon>
        <taxon>Oryza</taxon>
    </lineage>
</organism>